<dbReference type="FunFam" id="3.90.640.10:FF:000021">
    <property type="entry name" value="Heat shock protein 14"/>
    <property type="match status" value="1"/>
</dbReference>
<dbReference type="PANTHER" id="PTHR45639">
    <property type="entry name" value="HSC70CB, ISOFORM G-RELATED"/>
    <property type="match status" value="1"/>
</dbReference>
<accession>A0A166UP60</accession>
<dbReference type="Gene3D" id="3.90.640.10">
    <property type="entry name" value="Actin, Chain A, domain 4"/>
    <property type="match status" value="1"/>
</dbReference>
<feature type="compositionally biased region" description="Acidic residues" evidence="3">
    <location>
        <begin position="546"/>
        <end position="557"/>
    </location>
</feature>
<dbReference type="InterPro" id="IPR013126">
    <property type="entry name" value="Hsp_70_fam"/>
</dbReference>
<evidence type="ECO:0000256" key="1">
    <source>
        <dbReference type="ARBA" id="ARBA00022741"/>
    </source>
</evidence>
<name>A0A166UP60_9AGAM</name>
<proteinExistence type="predicted"/>
<evidence type="ECO:0000313" key="6">
    <source>
        <dbReference type="Proteomes" id="UP000076532"/>
    </source>
</evidence>
<dbReference type="GO" id="GO:0005829">
    <property type="term" value="C:cytosol"/>
    <property type="evidence" value="ECO:0007669"/>
    <property type="project" value="TreeGrafter"/>
</dbReference>
<sequence length="623" mass="65594">MAPKSKLNGSSKAPKEVTNSFAPVVGINLGNSFASIAVLTKEGLAECIANEDGERQIACAVAFHGEEIYIGSQAKHQLVKNSANTITGFRNLLGRKFSEIPQDKPTNSAPLIQHPTNADEPAYIVKILQPAPLPLPKTAHNTPAASAAASAAATPRSEPIPATRTITVSEVTTLFIKSLLRSAEDFLGKKVDGAVISVPSFFDEAQRTALIAAAEAAGVTVLQLLEEAGAVAVTTTDQAAPELANDRTQLMVDLGASSLELSLISLREGLAYSLATLSDPTVGGDVIDTKLIKYFAKEFTKKSKIPLTVGPATDALDKRAEAKLLLAVEHTKRTLSASPGAATCSAEALKEGVDYTGSINRMRFDLEARPIYNQVYDKVREIVAGAGLDLYDVDEIVYVGGSACLPGLDETLAQGFAASVYTPFAAGTVVGGGIGDPTTILARGCALQAQLLASLTHEEEQAAFAPGSSRMDVKVTSRTVGVLFPGEGALGGEWIAVLPKDTALPTRRTIGFSVQLSDAKKVGLEIWEVKEGVKVEHVAPPKVDLGDEEEEEEEEEDVKEKTVEKEAVLGALTLEAQAAVQAKGRWKTKLELQFVAGADGDVTVSVWEAGKSENKVTTSIAAP</sequence>
<gene>
    <name evidence="4" type="ORF">FIBSPDRAFT_1053633</name>
    <name evidence="5" type="ORF">FIBSPDRAFT_812869</name>
</gene>
<dbReference type="EMBL" id="KV417796">
    <property type="protein sequence ID" value="KZP06270.1"/>
    <property type="molecule type" value="Genomic_DNA"/>
</dbReference>
<feature type="region of interest" description="Disordered" evidence="3">
    <location>
        <begin position="138"/>
        <end position="158"/>
    </location>
</feature>
<organism evidence="5 6">
    <name type="scientific">Athelia psychrophila</name>
    <dbReference type="NCBI Taxonomy" id="1759441"/>
    <lineage>
        <taxon>Eukaryota</taxon>
        <taxon>Fungi</taxon>
        <taxon>Dikarya</taxon>
        <taxon>Basidiomycota</taxon>
        <taxon>Agaricomycotina</taxon>
        <taxon>Agaricomycetes</taxon>
        <taxon>Agaricomycetidae</taxon>
        <taxon>Atheliales</taxon>
        <taxon>Atheliaceae</taxon>
        <taxon>Athelia</taxon>
    </lineage>
</organism>
<protein>
    <submittedName>
        <fullName evidence="5">Actin-like ATPase domain-containing protein</fullName>
    </submittedName>
</protein>
<dbReference type="InterPro" id="IPR043129">
    <property type="entry name" value="ATPase_NBD"/>
</dbReference>
<dbReference type="EMBL" id="KV417487">
    <property type="protein sequence ID" value="KZP31887.1"/>
    <property type="molecule type" value="Genomic_DNA"/>
</dbReference>
<evidence type="ECO:0000313" key="4">
    <source>
        <dbReference type="EMBL" id="KZP06270.1"/>
    </source>
</evidence>
<dbReference type="Pfam" id="PF00012">
    <property type="entry name" value="HSP70"/>
    <property type="match status" value="2"/>
</dbReference>
<feature type="region of interest" description="Disordered" evidence="3">
    <location>
        <begin position="542"/>
        <end position="561"/>
    </location>
</feature>
<reference evidence="5 6" key="1">
    <citation type="journal article" date="2016" name="Mol. Biol. Evol.">
        <title>Comparative Genomics of Early-Diverging Mushroom-Forming Fungi Provides Insights into the Origins of Lignocellulose Decay Capabilities.</title>
        <authorList>
            <person name="Nagy L.G."/>
            <person name="Riley R."/>
            <person name="Tritt A."/>
            <person name="Adam C."/>
            <person name="Daum C."/>
            <person name="Floudas D."/>
            <person name="Sun H."/>
            <person name="Yadav J.S."/>
            <person name="Pangilinan J."/>
            <person name="Larsson K.H."/>
            <person name="Matsuura K."/>
            <person name="Barry K."/>
            <person name="Labutti K."/>
            <person name="Kuo R."/>
            <person name="Ohm R.A."/>
            <person name="Bhattacharya S.S."/>
            <person name="Shirouzu T."/>
            <person name="Yoshinaga Y."/>
            <person name="Martin F.M."/>
            <person name="Grigoriev I.V."/>
            <person name="Hibbett D.S."/>
        </authorList>
    </citation>
    <scope>NUCLEOTIDE SEQUENCE [LARGE SCALE GENOMIC DNA]</scope>
    <source>
        <strain evidence="5 6">CBS 109695</strain>
    </source>
</reference>
<dbReference type="Gene3D" id="3.30.30.30">
    <property type="match status" value="1"/>
</dbReference>
<dbReference type="PANTHER" id="PTHR45639:SF32">
    <property type="entry name" value="HEAT SHOCK PROTEIN PDR13"/>
    <property type="match status" value="1"/>
</dbReference>
<keyword evidence="2" id="KW-0067">ATP-binding</keyword>
<keyword evidence="1" id="KW-0547">Nucleotide-binding</keyword>
<evidence type="ECO:0000256" key="3">
    <source>
        <dbReference type="SAM" id="MobiDB-lite"/>
    </source>
</evidence>
<evidence type="ECO:0000313" key="5">
    <source>
        <dbReference type="EMBL" id="KZP31887.1"/>
    </source>
</evidence>
<dbReference type="OrthoDB" id="29851at2759"/>
<keyword evidence="6" id="KW-1185">Reference proteome</keyword>
<dbReference type="Proteomes" id="UP000076532">
    <property type="component" value="Unassembled WGS sequence"/>
</dbReference>
<dbReference type="SUPFAM" id="SSF53067">
    <property type="entry name" value="Actin-like ATPase domain"/>
    <property type="match status" value="2"/>
</dbReference>
<dbReference type="PRINTS" id="PR00301">
    <property type="entry name" value="HEATSHOCK70"/>
</dbReference>
<dbReference type="GO" id="GO:0005634">
    <property type="term" value="C:nucleus"/>
    <property type="evidence" value="ECO:0007669"/>
    <property type="project" value="TreeGrafter"/>
</dbReference>
<evidence type="ECO:0000256" key="2">
    <source>
        <dbReference type="ARBA" id="ARBA00022840"/>
    </source>
</evidence>
<feature type="compositionally biased region" description="Low complexity" evidence="3">
    <location>
        <begin position="144"/>
        <end position="153"/>
    </location>
</feature>
<dbReference type="STRING" id="436010.A0A166UP60"/>
<dbReference type="GO" id="GO:0140662">
    <property type="term" value="F:ATP-dependent protein folding chaperone"/>
    <property type="evidence" value="ECO:0007669"/>
    <property type="project" value="InterPro"/>
</dbReference>
<dbReference type="GO" id="GO:0005524">
    <property type="term" value="F:ATP binding"/>
    <property type="evidence" value="ECO:0007669"/>
    <property type="project" value="UniProtKB-KW"/>
</dbReference>
<dbReference type="AlphaFoldDB" id="A0A166UP60"/>
<dbReference type="Gene3D" id="3.30.420.40">
    <property type="match status" value="2"/>
</dbReference>